<dbReference type="GO" id="GO:0000976">
    <property type="term" value="F:transcription cis-regulatory region binding"/>
    <property type="evidence" value="ECO:0007669"/>
    <property type="project" value="TreeGrafter"/>
</dbReference>
<keyword evidence="2" id="KW-0805">Transcription regulation</keyword>
<dbReference type="InterPro" id="IPR045314">
    <property type="entry name" value="bZIP_plant_GBF1"/>
</dbReference>
<gene>
    <name evidence="8" type="ORF">LIER_05914</name>
</gene>
<name>A0AAV3P3L2_LITER</name>
<dbReference type="Gene3D" id="1.20.5.170">
    <property type="match status" value="1"/>
</dbReference>
<dbReference type="FunFam" id="1.20.5.170:FF:000020">
    <property type="entry name" value="BZIP transcription factor"/>
    <property type="match status" value="1"/>
</dbReference>
<evidence type="ECO:0000256" key="2">
    <source>
        <dbReference type="ARBA" id="ARBA00023015"/>
    </source>
</evidence>
<dbReference type="EMBL" id="BAABME010000835">
    <property type="protein sequence ID" value="GAA0145813.1"/>
    <property type="molecule type" value="Genomic_DNA"/>
</dbReference>
<dbReference type="GO" id="GO:0005634">
    <property type="term" value="C:nucleus"/>
    <property type="evidence" value="ECO:0007669"/>
    <property type="project" value="UniProtKB-SubCell"/>
</dbReference>
<comment type="caution">
    <text evidence="8">The sequence shown here is derived from an EMBL/GenBank/DDBJ whole genome shotgun (WGS) entry which is preliminary data.</text>
</comment>
<protein>
    <recommendedName>
        <fullName evidence="7">BZIP domain-containing protein</fullName>
    </recommendedName>
</protein>
<dbReference type="PROSITE" id="PS00036">
    <property type="entry name" value="BZIP_BASIC"/>
    <property type="match status" value="1"/>
</dbReference>
<dbReference type="Pfam" id="PF00170">
    <property type="entry name" value="bZIP_1"/>
    <property type="match status" value="1"/>
</dbReference>
<dbReference type="SUPFAM" id="SSF57959">
    <property type="entry name" value="Leucine zipper domain"/>
    <property type="match status" value="1"/>
</dbReference>
<proteinExistence type="predicted"/>
<feature type="compositionally biased region" description="Basic and acidic residues" evidence="6">
    <location>
        <begin position="34"/>
        <end position="45"/>
    </location>
</feature>
<dbReference type="AlphaFoldDB" id="A0AAV3P3L2"/>
<reference evidence="8 9" key="1">
    <citation type="submission" date="2024-01" db="EMBL/GenBank/DDBJ databases">
        <title>The complete chloroplast genome sequence of Lithospermum erythrorhizon: insights into the phylogenetic relationship among Boraginaceae species and the maternal lineages of purple gromwells.</title>
        <authorList>
            <person name="Okada T."/>
            <person name="Watanabe K."/>
        </authorList>
    </citation>
    <scope>NUCLEOTIDE SEQUENCE [LARGE SCALE GENOMIC DNA]</scope>
</reference>
<keyword evidence="9" id="KW-1185">Reference proteome</keyword>
<dbReference type="InterPro" id="IPR046347">
    <property type="entry name" value="bZIP_sf"/>
</dbReference>
<dbReference type="CDD" id="cd14702">
    <property type="entry name" value="bZIP_plant_GBF1"/>
    <property type="match status" value="1"/>
</dbReference>
<dbReference type="PANTHER" id="PTHR45764">
    <property type="entry name" value="BZIP TRANSCRIPTION FACTOR 44"/>
    <property type="match status" value="1"/>
</dbReference>
<evidence type="ECO:0000256" key="5">
    <source>
        <dbReference type="ARBA" id="ARBA00023242"/>
    </source>
</evidence>
<dbReference type="PROSITE" id="PS50217">
    <property type="entry name" value="BZIP"/>
    <property type="match status" value="1"/>
</dbReference>
<evidence type="ECO:0000256" key="1">
    <source>
        <dbReference type="ARBA" id="ARBA00004123"/>
    </source>
</evidence>
<dbReference type="GO" id="GO:0045893">
    <property type="term" value="P:positive regulation of DNA-templated transcription"/>
    <property type="evidence" value="ECO:0007669"/>
    <property type="project" value="TreeGrafter"/>
</dbReference>
<feature type="domain" description="BZIP" evidence="7">
    <location>
        <begin position="22"/>
        <end position="85"/>
    </location>
</feature>
<dbReference type="PANTHER" id="PTHR45764:SF31">
    <property type="entry name" value="BASIC LEUCINE ZIPPER 1"/>
    <property type="match status" value="1"/>
</dbReference>
<feature type="region of interest" description="Disordered" evidence="6">
    <location>
        <begin position="1"/>
        <end position="45"/>
    </location>
</feature>
<dbReference type="SMART" id="SM00338">
    <property type="entry name" value="BRLZ"/>
    <property type="match status" value="1"/>
</dbReference>
<dbReference type="InterPro" id="IPR004827">
    <property type="entry name" value="bZIP"/>
</dbReference>
<evidence type="ECO:0000256" key="6">
    <source>
        <dbReference type="SAM" id="MobiDB-lite"/>
    </source>
</evidence>
<keyword evidence="4" id="KW-0804">Transcription</keyword>
<sequence>MSQMKPTSSCSSQDDHRYAMMDEKKRKRMISNRESARRSRMKREQHIKGLNDQIFYYTNKNREMASKINDVMQRFTPLENENKIMTAQKEELSKRLESLEMMTSYYNEPNEFSSFMDATYQEPWINPWEPQTQYQPIMTSASGDFHF</sequence>
<accession>A0AAV3P3L2</accession>
<keyword evidence="3" id="KW-0238">DNA-binding</keyword>
<feature type="compositionally biased region" description="Polar residues" evidence="6">
    <location>
        <begin position="1"/>
        <end position="12"/>
    </location>
</feature>
<dbReference type="Proteomes" id="UP001454036">
    <property type="component" value="Unassembled WGS sequence"/>
</dbReference>
<evidence type="ECO:0000259" key="7">
    <source>
        <dbReference type="PROSITE" id="PS50217"/>
    </source>
</evidence>
<feature type="compositionally biased region" description="Basic and acidic residues" evidence="6">
    <location>
        <begin position="13"/>
        <end position="24"/>
    </location>
</feature>
<dbReference type="GO" id="GO:0046982">
    <property type="term" value="F:protein heterodimerization activity"/>
    <property type="evidence" value="ECO:0007669"/>
    <property type="project" value="UniProtKB-ARBA"/>
</dbReference>
<dbReference type="GO" id="GO:0003700">
    <property type="term" value="F:DNA-binding transcription factor activity"/>
    <property type="evidence" value="ECO:0007669"/>
    <property type="project" value="InterPro"/>
</dbReference>
<evidence type="ECO:0000256" key="3">
    <source>
        <dbReference type="ARBA" id="ARBA00023125"/>
    </source>
</evidence>
<evidence type="ECO:0000256" key="4">
    <source>
        <dbReference type="ARBA" id="ARBA00023163"/>
    </source>
</evidence>
<comment type="subcellular location">
    <subcellularLocation>
        <location evidence="1">Nucleus</location>
    </subcellularLocation>
</comment>
<evidence type="ECO:0000313" key="8">
    <source>
        <dbReference type="EMBL" id="GAA0145813.1"/>
    </source>
</evidence>
<organism evidence="8 9">
    <name type="scientific">Lithospermum erythrorhizon</name>
    <name type="common">Purple gromwell</name>
    <name type="synonym">Lithospermum officinale var. erythrorhizon</name>
    <dbReference type="NCBI Taxonomy" id="34254"/>
    <lineage>
        <taxon>Eukaryota</taxon>
        <taxon>Viridiplantae</taxon>
        <taxon>Streptophyta</taxon>
        <taxon>Embryophyta</taxon>
        <taxon>Tracheophyta</taxon>
        <taxon>Spermatophyta</taxon>
        <taxon>Magnoliopsida</taxon>
        <taxon>eudicotyledons</taxon>
        <taxon>Gunneridae</taxon>
        <taxon>Pentapetalae</taxon>
        <taxon>asterids</taxon>
        <taxon>lamiids</taxon>
        <taxon>Boraginales</taxon>
        <taxon>Boraginaceae</taxon>
        <taxon>Boraginoideae</taxon>
        <taxon>Lithospermeae</taxon>
        <taxon>Lithospermum</taxon>
    </lineage>
</organism>
<evidence type="ECO:0000313" key="9">
    <source>
        <dbReference type="Proteomes" id="UP001454036"/>
    </source>
</evidence>
<keyword evidence="5" id="KW-0539">Nucleus</keyword>